<evidence type="ECO:0000313" key="2">
    <source>
        <dbReference type="Proteomes" id="UP000219020"/>
    </source>
</evidence>
<dbReference type="PANTHER" id="PTHR36508">
    <property type="entry name" value="PROTEIN SLYX"/>
    <property type="match status" value="1"/>
</dbReference>
<dbReference type="InterPro" id="IPR007236">
    <property type="entry name" value="SlyX"/>
</dbReference>
<dbReference type="AlphaFoldDB" id="A0A2A5T0U3"/>
<dbReference type="GeneID" id="66952315"/>
<evidence type="ECO:0008006" key="3">
    <source>
        <dbReference type="Google" id="ProtNLM"/>
    </source>
</evidence>
<dbReference type="EMBL" id="NBYY01000030">
    <property type="protein sequence ID" value="PCS21785.1"/>
    <property type="molecule type" value="Genomic_DNA"/>
</dbReference>
<gene>
    <name evidence="1" type="ORF">BTN49_2606</name>
</gene>
<dbReference type="Proteomes" id="UP000219020">
    <property type="component" value="Unassembled WGS sequence"/>
</dbReference>
<dbReference type="Pfam" id="PF04102">
    <property type="entry name" value="SlyX"/>
    <property type="match status" value="1"/>
</dbReference>
<protein>
    <recommendedName>
        <fullName evidence="3">Protein SlyX homolog</fullName>
    </recommendedName>
</protein>
<name>A0A2A5T0U3_9GAMM</name>
<dbReference type="PANTHER" id="PTHR36508:SF1">
    <property type="entry name" value="PROTEIN SLYX"/>
    <property type="match status" value="1"/>
</dbReference>
<sequence length="65" mass="7666">MKKRIDYLEMKLAFQDLTIEELNGAMIQQQISLDKINERITFIITELRTMEPENIANTNEAPPHY</sequence>
<proteinExistence type="predicted"/>
<reference evidence="2" key="1">
    <citation type="submission" date="2017-04" db="EMBL/GenBank/DDBJ databases">
        <title>Genome evolution of the luminous symbionts of deep sea anglerfish.</title>
        <authorList>
            <person name="Hendry T.A."/>
        </authorList>
    </citation>
    <scope>NUCLEOTIDE SEQUENCE [LARGE SCALE GENOMIC DNA]</scope>
</reference>
<dbReference type="Gene3D" id="1.20.5.300">
    <property type="match status" value="1"/>
</dbReference>
<comment type="caution">
    <text evidence="1">The sequence shown here is derived from an EMBL/GenBank/DDBJ whole genome shotgun (WGS) entry which is preliminary data.</text>
</comment>
<accession>A0A2A5T0U3</accession>
<dbReference type="RefSeq" id="WP_223823815.1">
    <property type="nucleotide sequence ID" value="NZ_CAWNJE010000024.1"/>
</dbReference>
<keyword evidence="2" id="KW-1185">Reference proteome</keyword>
<organism evidence="1 2">
    <name type="scientific">Candidatus Enterovibrio escicola</name>
    <dbReference type="NCBI Taxonomy" id="1927127"/>
    <lineage>
        <taxon>Bacteria</taxon>
        <taxon>Pseudomonadati</taxon>
        <taxon>Pseudomonadota</taxon>
        <taxon>Gammaproteobacteria</taxon>
        <taxon>Vibrionales</taxon>
        <taxon>Vibrionaceae</taxon>
        <taxon>Enterovibrio</taxon>
    </lineage>
</organism>
<evidence type="ECO:0000313" key="1">
    <source>
        <dbReference type="EMBL" id="PCS21785.1"/>
    </source>
</evidence>